<feature type="domain" description="BED-type" evidence="12">
    <location>
        <begin position="140"/>
        <end position="197"/>
    </location>
</feature>
<feature type="compositionally biased region" description="Acidic residues" evidence="11">
    <location>
        <begin position="756"/>
        <end position="765"/>
    </location>
</feature>
<evidence type="ECO:0000256" key="8">
    <source>
        <dbReference type="ARBA" id="ARBA00023163"/>
    </source>
</evidence>
<dbReference type="InterPro" id="IPR008906">
    <property type="entry name" value="HATC_C_dom"/>
</dbReference>
<reference evidence="13" key="1">
    <citation type="journal article" date="2019" name="Database">
        <title>The radish genome database (RadishGD): an integrated information resource for radish genomics.</title>
        <authorList>
            <person name="Yu H.J."/>
            <person name="Baek S."/>
            <person name="Lee Y.J."/>
            <person name="Cho A."/>
            <person name="Mun J.H."/>
        </authorList>
    </citation>
    <scope>NUCLEOTIDE SEQUENCE [LARGE SCALE GENOMIC DNA]</scope>
    <source>
        <strain evidence="13">cv. WK10039</strain>
    </source>
</reference>
<name>A0A9W3C528_RAPSA</name>
<keyword evidence="5" id="KW-0862">Zinc</keyword>
<feature type="region of interest" description="Disordered" evidence="11">
    <location>
        <begin position="756"/>
        <end position="779"/>
    </location>
</feature>
<dbReference type="RefSeq" id="XP_056854669.1">
    <property type="nucleotide sequence ID" value="XM_056998689.1"/>
</dbReference>
<keyword evidence="9" id="KW-0539">Nucleus</keyword>
<dbReference type="PROSITE" id="PS50808">
    <property type="entry name" value="ZF_BED"/>
    <property type="match status" value="1"/>
</dbReference>
<dbReference type="GO" id="GO:0003677">
    <property type="term" value="F:DNA binding"/>
    <property type="evidence" value="ECO:0007669"/>
    <property type="project" value="UniProtKB-KW"/>
</dbReference>
<evidence type="ECO:0000256" key="9">
    <source>
        <dbReference type="ARBA" id="ARBA00023242"/>
    </source>
</evidence>
<dbReference type="Pfam" id="PF02892">
    <property type="entry name" value="zf-BED"/>
    <property type="match status" value="1"/>
</dbReference>
<evidence type="ECO:0000256" key="2">
    <source>
        <dbReference type="ARBA" id="ARBA00011738"/>
    </source>
</evidence>
<evidence type="ECO:0000256" key="6">
    <source>
        <dbReference type="ARBA" id="ARBA00023015"/>
    </source>
</evidence>
<dbReference type="GeneID" id="108827214"/>
<dbReference type="GO" id="GO:0009791">
    <property type="term" value="P:post-embryonic development"/>
    <property type="evidence" value="ECO:0007669"/>
    <property type="project" value="UniProtKB-ARBA"/>
</dbReference>
<dbReference type="SUPFAM" id="SSF53098">
    <property type="entry name" value="Ribonuclease H-like"/>
    <property type="match status" value="1"/>
</dbReference>
<dbReference type="RefSeq" id="XP_056846603.1">
    <property type="nucleotide sequence ID" value="XM_056990623.1"/>
</dbReference>
<feature type="region of interest" description="Disordered" evidence="11">
    <location>
        <begin position="615"/>
        <end position="635"/>
    </location>
</feature>
<evidence type="ECO:0000256" key="5">
    <source>
        <dbReference type="ARBA" id="ARBA00022833"/>
    </source>
</evidence>
<dbReference type="SMART" id="SM00614">
    <property type="entry name" value="ZnF_BED"/>
    <property type="match status" value="1"/>
</dbReference>
<feature type="region of interest" description="Disordered" evidence="11">
    <location>
        <begin position="24"/>
        <end position="142"/>
    </location>
</feature>
<evidence type="ECO:0000256" key="3">
    <source>
        <dbReference type="ARBA" id="ARBA00022723"/>
    </source>
</evidence>
<dbReference type="InterPro" id="IPR012337">
    <property type="entry name" value="RNaseH-like_sf"/>
</dbReference>
<keyword evidence="4 10" id="KW-0863">Zinc-finger</keyword>
<dbReference type="RefSeq" id="XP_056854670.1">
    <property type="nucleotide sequence ID" value="XM_056998690.1"/>
</dbReference>
<dbReference type="GO" id="GO:0008270">
    <property type="term" value="F:zinc ion binding"/>
    <property type="evidence" value="ECO:0007669"/>
    <property type="project" value="UniProtKB-KW"/>
</dbReference>
<evidence type="ECO:0000256" key="10">
    <source>
        <dbReference type="PROSITE-ProRule" id="PRU00027"/>
    </source>
</evidence>
<evidence type="ECO:0000313" key="15">
    <source>
        <dbReference type="RefSeq" id="XP_056846603.1"/>
    </source>
</evidence>
<evidence type="ECO:0000313" key="13">
    <source>
        <dbReference type="Proteomes" id="UP000504610"/>
    </source>
</evidence>
<reference evidence="14 15" key="2">
    <citation type="submission" date="2025-04" db="UniProtKB">
        <authorList>
            <consortium name="RefSeq"/>
        </authorList>
    </citation>
    <scope>IDENTIFICATION</scope>
    <source>
        <tissue evidence="14 15">Leaf</tissue>
    </source>
</reference>
<keyword evidence="3" id="KW-0479">Metal-binding</keyword>
<evidence type="ECO:0000313" key="19">
    <source>
        <dbReference type="RefSeq" id="XP_056854670.1"/>
    </source>
</evidence>
<proteinExistence type="predicted"/>
<gene>
    <name evidence="14 15 16" type="primary">LOC108827214</name>
    <name evidence="17 18 19" type="synonym">LOC130504100</name>
</gene>
<dbReference type="GO" id="GO:0046983">
    <property type="term" value="F:protein dimerization activity"/>
    <property type="evidence" value="ECO:0007669"/>
    <property type="project" value="InterPro"/>
</dbReference>
<dbReference type="PANTHER" id="PTHR46481">
    <property type="entry name" value="ZINC FINGER BED DOMAIN-CONTAINING PROTEIN 4"/>
    <property type="match status" value="1"/>
</dbReference>
<organism evidence="13 16">
    <name type="scientific">Raphanus sativus</name>
    <name type="common">Radish</name>
    <name type="synonym">Raphanus raphanistrum var. sativus</name>
    <dbReference type="NCBI Taxonomy" id="3726"/>
    <lineage>
        <taxon>Eukaryota</taxon>
        <taxon>Viridiplantae</taxon>
        <taxon>Streptophyta</taxon>
        <taxon>Embryophyta</taxon>
        <taxon>Tracheophyta</taxon>
        <taxon>Spermatophyta</taxon>
        <taxon>Magnoliopsida</taxon>
        <taxon>eudicotyledons</taxon>
        <taxon>Gunneridae</taxon>
        <taxon>Pentapetalae</taxon>
        <taxon>rosids</taxon>
        <taxon>malvids</taxon>
        <taxon>Brassicales</taxon>
        <taxon>Brassicaceae</taxon>
        <taxon>Brassiceae</taxon>
        <taxon>Raphanus</taxon>
    </lineage>
</organism>
<feature type="compositionally biased region" description="Acidic residues" evidence="11">
    <location>
        <begin position="48"/>
        <end position="61"/>
    </location>
</feature>
<keyword evidence="7" id="KW-0238">DNA-binding</keyword>
<evidence type="ECO:0000256" key="7">
    <source>
        <dbReference type="ARBA" id="ARBA00023125"/>
    </source>
</evidence>
<evidence type="ECO:0000313" key="16">
    <source>
        <dbReference type="RefSeq" id="XP_056846604.1"/>
    </source>
</evidence>
<keyword evidence="6" id="KW-0805">Transcription regulation</keyword>
<dbReference type="InterPro" id="IPR052035">
    <property type="entry name" value="ZnF_BED_domain_contain"/>
</dbReference>
<accession>A0A9W3C528</accession>
<dbReference type="Pfam" id="PF05699">
    <property type="entry name" value="Dimer_Tnp_hAT"/>
    <property type="match status" value="1"/>
</dbReference>
<sequence length="779" mass="89246">MDSGGFPNLLSVDFETQGFIDAANAGQDRTRYDGSQASQSRRRRIIEVEEESDEDAMEDDYEPVRVRVSANAGRKKQHVQAEDDNGKGMSSKAHERKKQKGKGDHGGKGKPQKKKQKTADSEDESGDDDGGKSSTQKQRRQYSPVWQDFVVVTKKDGSQKAQCKHCKIEYAHDSHKNGTNVMRRHLLKCNLKATTGDIRQMALNAEAKLQARKYDHTVFRLMVAKCIIQHDLPFSYVEYERVRSTWKYLNADVKFISRNTAAKDVYKFYQTETNILKTELASLPGRISFTSDLWTAITHEGYMCLTAHYVDRDWKLKNKILVFCALPPPHTGFQLAMKILDEMKEWGIDKKVFSVTLDNATNNDSMQYILKSQLVLRNDLVCGGEFFHVRCSAHILNLIVQDGLKVIGSSLHKIRESIKFVTASESRELLFAKCVESVCITEKAGLLLDVTTRWNSTYKMIDIALKYRAAFGHLKIIDGKNYKFHPSEDEWRRLREMSDFLKPFDEITRLMSGSTYPTSNLYFMQVWKIQDWLTLNETSRDDVVRRMVIPMQEKFRKYWEEVSDIFAIATVFDPRLKLKLAEFCFGKVDKSSLEGKMKHLRDKLKTLFSAYENKDKSTSPSAETHEAAQDQVAEDEQSGNFSNYDDFFSFCKANVVVSGKSPLEMYLEEPPIDGKVFASLDILDYWKDNSKRFGALALMACDLLSIPITTVASESSFSIGARVLNKYRSRLLPKHVQALICSRNWLKGFEAYENEEDEEHVDDETLPSFESIVDEEDDD</sequence>
<evidence type="ECO:0000256" key="4">
    <source>
        <dbReference type="ARBA" id="ARBA00022771"/>
    </source>
</evidence>
<dbReference type="GO" id="GO:0005634">
    <property type="term" value="C:nucleus"/>
    <property type="evidence" value="ECO:0007669"/>
    <property type="project" value="UniProtKB-SubCell"/>
</dbReference>
<evidence type="ECO:0000256" key="11">
    <source>
        <dbReference type="SAM" id="MobiDB-lite"/>
    </source>
</evidence>
<evidence type="ECO:0000313" key="14">
    <source>
        <dbReference type="RefSeq" id="XP_056846602.1"/>
    </source>
</evidence>
<evidence type="ECO:0000313" key="17">
    <source>
        <dbReference type="RefSeq" id="XP_056854668.1"/>
    </source>
</evidence>
<dbReference type="Pfam" id="PF14372">
    <property type="entry name" value="hAT-like_RNase-H"/>
    <property type="match status" value="1"/>
</dbReference>
<dbReference type="RefSeq" id="XP_056854668.1">
    <property type="nucleotide sequence ID" value="XM_056998688.1"/>
</dbReference>
<dbReference type="SUPFAM" id="SSF57667">
    <property type="entry name" value="beta-beta-alpha zinc fingers"/>
    <property type="match status" value="1"/>
</dbReference>
<keyword evidence="13" id="KW-1185">Reference proteome</keyword>
<dbReference type="Proteomes" id="UP000504610">
    <property type="component" value="Chromosome 7"/>
</dbReference>
<comment type="subunit">
    <text evidence="2">Homodimer.</text>
</comment>
<feature type="compositionally biased region" description="Basic and acidic residues" evidence="11">
    <location>
        <begin position="615"/>
        <end position="628"/>
    </location>
</feature>
<keyword evidence="8" id="KW-0804">Transcription</keyword>
<dbReference type="InterPro" id="IPR025525">
    <property type="entry name" value="hAT-like_transposase_RNase-H"/>
</dbReference>
<protein>
    <submittedName>
        <fullName evidence="14 15">Zinc finger BED domain-containing protein RICESLEEPER 2-like</fullName>
    </submittedName>
</protein>
<dbReference type="OrthoDB" id="1111633at2759"/>
<dbReference type="AlphaFoldDB" id="A0A9W3C528"/>
<evidence type="ECO:0000256" key="1">
    <source>
        <dbReference type="ARBA" id="ARBA00004123"/>
    </source>
</evidence>
<dbReference type="RefSeq" id="XP_056846602.1">
    <property type="nucleotide sequence ID" value="XM_056990622.1"/>
</dbReference>
<dbReference type="InterPro" id="IPR003656">
    <property type="entry name" value="Znf_BED"/>
</dbReference>
<dbReference type="KEGG" id="rsz:130504100"/>
<dbReference type="RefSeq" id="XP_056846604.1">
    <property type="nucleotide sequence ID" value="XM_056990624.1"/>
</dbReference>
<comment type="subcellular location">
    <subcellularLocation>
        <location evidence="1">Nucleus</location>
    </subcellularLocation>
</comment>
<dbReference type="PANTHER" id="PTHR46481:SF10">
    <property type="entry name" value="ZINC FINGER BED DOMAIN-CONTAINING PROTEIN 39"/>
    <property type="match status" value="1"/>
</dbReference>
<evidence type="ECO:0000313" key="18">
    <source>
        <dbReference type="RefSeq" id="XP_056854669.1"/>
    </source>
</evidence>
<evidence type="ECO:0000259" key="12">
    <source>
        <dbReference type="PROSITE" id="PS50808"/>
    </source>
</evidence>
<dbReference type="InterPro" id="IPR036236">
    <property type="entry name" value="Znf_C2H2_sf"/>
</dbReference>
<dbReference type="KEGG" id="rsz:108827214"/>